<evidence type="ECO:0000313" key="2">
    <source>
        <dbReference type="Proteomes" id="UP000255024"/>
    </source>
</evidence>
<keyword evidence="2" id="KW-1185">Reference proteome</keyword>
<sequence length="67" mass="7879">MKYVIMNEELAIEKEVIPADHYFPQKEGEVIFKKDILTIFGQKGNQIDFEYEELETAQALNIIDSWN</sequence>
<gene>
    <name evidence="1" type="ORF">NCTC11179_02126</name>
</gene>
<organism evidence="1 2">
    <name type="scientific">Myroides odoratus</name>
    <name type="common">Flavobacterium odoratum</name>
    <dbReference type="NCBI Taxonomy" id="256"/>
    <lineage>
        <taxon>Bacteria</taxon>
        <taxon>Pseudomonadati</taxon>
        <taxon>Bacteroidota</taxon>
        <taxon>Flavobacteriia</taxon>
        <taxon>Flavobacteriales</taxon>
        <taxon>Flavobacteriaceae</taxon>
        <taxon>Myroides</taxon>
    </lineage>
</organism>
<reference evidence="1 2" key="1">
    <citation type="submission" date="2018-06" db="EMBL/GenBank/DDBJ databases">
        <authorList>
            <consortium name="Pathogen Informatics"/>
            <person name="Doyle S."/>
        </authorList>
    </citation>
    <scope>NUCLEOTIDE SEQUENCE [LARGE SCALE GENOMIC DNA]</scope>
    <source>
        <strain evidence="1 2">NCTC11179</strain>
    </source>
</reference>
<accession>A0A378RNL0</accession>
<name>A0A378RNL0_MYROD</name>
<evidence type="ECO:0000313" key="1">
    <source>
        <dbReference type="EMBL" id="STZ28575.1"/>
    </source>
</evidence>
<dbReference type="AlphaFoldDB" id="A0A378RNL0"/>
<dbReference type="Proteomes" id="UP000255024">
    <property type="component" value="Unassembled WGS sequence"/>
</dbReference>
<proteinExistence type="predicted"/>
<protein>
    <submittedName>
        <fullName evidence="1">Uncharacterized protein</fullName>
    </submittedName>
</protein>
<dbReference type="RefSeq" id="WP_115091490.1">
    <property type="nucleotide sequence ID" value="NZ_CP068107.1"/>
</dbReference>
<dbReference type="EMBL" id="UGQL01000001">
    <property type="protein sequence ID" value="STZ28575.1"/>
    <property type="molecule type" value="Genomic_DNA"/>
</dbReference>